<comment type="caution">
    <text evidence="1">The sequence shown here is derived from an EMBL/GenBank/DDBJ whole genome shotgun (WGS) entry which is preliminary data.</text>
</comment>
<sequence length="105" mass="11848">MRAPSSATFILANSKDEWRGEDSFTEEPGGCICDLVFGVLQSHHQYNPQLLSSRVFANLLKHLLDSEGRVLFLLRAACPHTKHNINEKTNESELMDLFVNELFAS</sequence>
<keyword evidence="2" id="KW-1185">Reference proteome</keyword>
<dbReference type="Proteomes" id="UP000031036">
    <property type="component" value="Unassembled WGS sequence"/>
</dbReference>
<gene>
    <name evidence="1" type="ORF">Tcan_09742</name>
</gene>
<evidence type="ECO:0000313" key="1">
    <source>
        <dbReference type="EMBL" id="KHN80404.1"/>
    </source>
</evidence>
<organism evidence="1 2">
    <name type="scientific">Toxocara canis</name>
    <name type="common">Canine roundworm</name>
    <dbReference type="NCBI Taxonomy" id="6265"/>
    <lineage>
        <taxon>Eukaryota</taxon>
        <taxon>Metazoa</taxon>
        <taxon>Ecdysozoa</taxon>
        <taxon>Nematoda</taxon>
        <taxon>Chromadorea</taxon>
        <taxon>Rhabditida</taxon>
        <taxon>Spirurina</taxon>
        <taxon>Ascaridomorpha</taxon>
        <taxon>Ascaridoidea</taxon>
        <taxon>Toxocaridae</taxon>
        <taxon>Toxocara</taxon>
    </lineage>
</organism>
<dbReference type="EMBL" id="JPKZ01001747">
    <property type="protein sequence ID" value="KHN80404.1"/>
    <property type="molecule type" value="Genomic_DNA"/>
</dbReference>
<protein>
    <submittedName>
        <fullName evidence="1">Uncharacterized protein</fullName>
    </submittedName>
</protein>
<name>A0A0B2VG20_TOXCA</name>
<proteinExistence type="predicted"/>
<evidence type="ECO:0000313" key="2">
    <source>
        <dbReference type="Proteomes" id="UP000031036"/>
    </source>
</evidence>
<reference evidence="1 2" key="1">
    <citation type="submission" date="2014-11" db="EMBL/GenBank/DDBJ databases">
        <title>Genetic blueprint of the zoonotic pathogen Toxocara canis.</title>
        <authorList>
            <person name="Zhu X.-Q."/>
            <person name="Korhonen P.K."/>
            <person name="Cai H."/>
            <person name="Young N.D."/>
            <person name="Nejsum P."/>
            <person name="von Samson-Himmelstjerna G."/>
            <person name="Boag P.R."/>
            <person name="Tan P."/>
            <person name="Li Q."/>
            <person name="Min J."/>
            <person name="Yang Y."/>
            <person name="Wang X."/>
            <person name="Fang X."/>
            <person name="Hall R.S."/>
            <person name="Hofmann A."/>
            <person name="Sternberg P.W."/>
            <person name="Jex A.R."/>
            <person name="Gasser R.B."/>
        </authorList>
    </citation>
    <scope>NUCLEOTIDE SEQUENCE [LARGE SCALE GENOMIC DNA]</scope>
    <source>
        <strain evidence="1">PN_DK_2014</strain>
    </source>
</reference>
<dbReference type="AlphaFoldDB" id="A0A0B2VG20"/>
<accession>A0A0B2VG20</accession>